<dbReference type="PANTHER" id="PTHR46889">
    <property type="entry name" value="TRANSPOSASE INSF FOR INSERTION SEQUENCE IS3B-RELATED"/>
    <property type="match status" value="1"/>
</dbReference>
<proteinExistence type="predicted"/>
<reference evidence="2 3" key="1">
    <citation type="submission" date="2023-03" db="EMBL/GenBank/DDBJ databases">
        <title>Draft genome sequence of Thalassotalea eurytherma JCM 18482T.</title>
        <authorList>
            <person name="Sawabe T."/>
        </authorList>
    </citation>
    <scope>NUCLEOTIDE SEQUENCE [LARGE SCALE GENOMIC DNA]</scope>
    <source>
        <strain evidence="2 3">JCM 18482</strain>
    </source>
</reference>
<dbReference type="InterPro" id="IPR036397">
    <property type="entry name" value="RNaseH_sf"/>
</dbReference>
<dbReference type="NCBIfam" id="NF033516">
    <property type="entry name" value="transpos_IS3"/>
    <property type="match status" value="1"/>
</dbReference>
<keyword evidence="3" id="KW-1185">Reference proteome</keyword>
<accession>A0ABQ6H5B1</accession>
<evidence type="ECO:0000313" key="2">
    <source>
        <dbReference type="EMBL" id="GLX82355.1"/>
    </source>
</evidence>
<name>A0ABQ6H5B1_9GAMM</name>
<dbReference type="InterPro" id="IPR048020">
    <property type="entry name" value="Transpos_IS3"/>
</dbReference>
<dbReference type="PANTHER" id="PTHR46889:SF5">
    <property type="entry name" value="INTEGRASE PROTEIN"/>
    <property type="match status" value="1"/>
</dbReference>
<feature type="domain" description="Integrase catalytic" evidence="1">
    <location>
        <begin position="62"/>
        <end position="211"/>
    </location>
</feature>
<protein>
    <submittedName>
        <fullName evidence="2">Integrase</fullName>
    </submittedName>
</protein>
<gene>
    <name evidence="2" type="ORF">theurythT_18070</name>
</gene>
<dbReference type="SUPFAM" id="SSF53098">
    <property type="entry name" value="Ribonuclease H-like"/>
    <property type="match status" value="1"/>
</dbReference>
<dbReference type="Pfam" id="PF00665">
    <property type="entry name" value="rve"/>
    <property type="match status" value="1"/>
</dbReference>
<dbReference type="EMBL" id="BSSU01000008">
    <property type="protein sequence ID" value="GLX82355.1"/>
    <property type="molecule type" value="Genomic_DNA"/>
</dbReference>
<dbReference type="Gene3D" id="3.30.420.10">
    <property type="entry name" value="Ribonuclease H-like superfamily/Ribonuclease H"/>
    <property type="match status" value="1"/>
</dbReference>
<dbReference type="Proteomes" id="UP001157133">
    <property type="component" value="Unassembled WGS sequence"/>
</dbReference>
<comment type="caution">
    <text evidence="2">The sequence shown here is derived from an EMBL/GenBank/DDBJ whole genome shotgun (WGS) entry which is preliminary data.</text>
</comment>
<dbReference type="InterPro" id="IPR001584">
    <property type="entry name" value="Integrase_cat-core"/>
</dbReference>
<dbReference type="InterPro" id="IPR050900">
    <property type="entry name" value="Transposase_IS3/IS150/IS904"/>
</dbReference>
<organism evidence="2 3">
    <name type="scientific">Thalassotalea eurytherma</name>
    <dbReference type="NCBI Taxonomy" id="1144278"/>
    <lineage>
        <taxon>Bacteria</taxon>
        <taxon>Pseudomonadati</taxon>
        <taxon>Pseudomonadota</taxon>
        <taxon>Gammaproteobacteria</taxon>
        <taxon>Alteromonadales</taxon>
        <taxon>Colwelliaceae</taxon>
        <taxon>Thalassotalea</taxon>
    </lineage>
</organism>
<evidence type="ECO:0000313" key="3">
    <source>
        <dbReference type="Proteomes" id="UP001157133"/>
    </source>
</evidence>
<sequence length="211" mass="24435">MYWRNFMPRVGGRKLYKLIKPQLARDQIKLGRDGLFDYLRQQGLLVQSIKSFIKTTHSKYWMKSSPNLLKARKATASEQVFVSDITYLKSNSGIHYLSLVTDAYSRKIMEYELSDEMKKSDVKKALTKAIDNRCYQNLAIHHSDKGLQYCAYDYKATLANNGIFSSMTDGYDCYQNALVEKVKGILKQKLLLYNCNDINELRLLVDESNQI</sequence>
<dbReference type="InterPro" id="IPR012337">
    <property type="entry name" value="RNaseH-like_sf"/>
</dbReference>
<dbReference type="PROSITE" id="PS50994">
    <property type="entry name" value="INTEGRASE"/>
    <property type="match status" value="1"/>
</dbReference>
<evidence type="ECO:0000259" key="1">
    <source>
        <dbReference type="PROSITE" id="PS50994"/>
    </source>
</evidence>